<organism evidence="1 2">
    <name type="scientific">Pleuronectes platessa</name>
    <name type="common">European plaice</name>
    <dbReference type="NCBI Taxonomy" id="8262"/>
    <lineage>
        <taxon>Eukaryota</taxon>
        <taxon>Metazoa</taxon>
        <taxon>Chordata</taxon>
        <taxon>Craniata</taxon>
        <taxon>Vertebrata</taxon>
        <taxon>Euteleostomi</taxon>
        <taxon>Actinopterygii</taxon>
        <taxon>Neopterygii</taxon>
        <taxon>Teleostei</taxon>
        <taxon>Neoteleostei</taxon>
        <taxon>Acanthomorphata</taxon>
        <taxon>Carangaria</taxon>
        <taxon>Pleuronectiformes</taxon>
        <taxon>Pleuronectoidei</taxon>
        <taxon>Pleuronectidae</taxon>
        <taxon>Pleuronectes</taxon>
    </lineage>
</organism>
<dbReference type="Proteomes" id="UP001153269">
    <property type="component" value="Unassembled WGS sequence"/>
</dbReference>
<evidence type="ECO:0000313" key="2">
    <source>
        <dbReference type="Proteomes" id="UP001153269"/>
    </source>
</evidence>
<comment type="caution">
    <text evidence="1">The sequence shown here is derived from an EMBL/GenBank/DDBJ whole genome shotgun (WGS) entry which is preliminary data.</text>
</comment>
<proteinExistence type="predicted"/>
<sequence length="82" mass="9581">MSPWFGLCRRQQQGTFHQRTTEHRSCDRWRNQTCSRLFRSLDGFGTISAGTKLWKWTTLCSLYCSLSHLSLVDLIPHVPVCH</sequence>
<reference evidence="1" key="1">
    <citation type="submission" date="2020-03" db="EMBL/GenBank/DDBJ databases">
        <authorList>
            <person name="Weist P."/>
        </authorList>
    </citation>
    <scope>NUCLEOTIDE SEQUENCE</scope>
</reference>
<protein>
    <submittedName>
        <fullName evidence="1">Uncharacterized protein</fullName>
    </submittedName>
</protein>
<name>A0A9N7VRM0_PLEPL</name>
<keyword evidence="2" id="KW-1185">Reference proteome</keyword>
<evidence type="ECO:0000313" key="1">
    <source>
        <dbReference type="EMBL" id="CAB1454062.1"/>
    </source>
</evidence>
<dbReference type="EMBL" id="CADEAL010004197">
    <property type="protein sequence ID" value="CAB1454062.1"/>
    <property type="molecule type" value="Genomic_DNA"/>
</dbReference>
<accession>A0A9N7VRM0</accession>
<dbReference type="AlphaFoldDB" id="A0A9N7VRM0"/>
<gene>
    <name evidence="1" type="ORF">PLEPLA_LOCUS41824</name>
</gene>